<reference evidence="1 2" key="1">
    <citation type="submission" date="2022-06" db="EMBL/GenBank/DDBJ databases">
        <title>Genomic Encyclopedia of Archaeal and Bacterial Type Strains, Phase II (KMG-II): from individual species to whole genera.</title>
        <authorList>
            <person name="Goeker M."/>
        </authorList>
    </citation>
    <scope>NUCLEOTIDE SEQUENCE [LARGE SCALE GENOMIC DNA]</scope>
    <source>
        <strain evidence="1 2">DSM 40477</strain>
    </source>
</reference>
<accession>A0ABT1HLY4</accession>
<dbReference type="RefSeq" id="WP_253667524.1">
    <property type="nucleotide sequence ID" value="NZ_JAMTCP010000001.1"/>
</dbReference>
<protein>
    <submittedName>
        <fullName evidence="1">Uncharacterized protein</fullName>
    </submittedName>
</protein>
<evidence type="ECO:0000313" key="2">
    <source>
        <dbReference type="Proteomes" id="UP001205311"/>
    </source>
</evidence>
<organism evidence="1 2">
    <name type="scientific">Streptoalloteichus tenebrarius (strain ATCC 17920 / DSM 40477 / JCM 4838 / CBS 697.72 / NBRC 16177 / NCIMB 11028 / NRRL B-12390 / A12253. 1 / ISP 5477)</name>
    <name type="common">Streptomyces tenebrarius</name>
    <dbReference type="NCBI Taxonomy" id="1933"/>
    <lineage>
        <taxon>Bacteria</taxon>
        <taxon>Bacillati</taxon>
        <taxon>Actinomycetota</taxon>
        <taxon>Actinomycetes</taxon>
        <taxon>Pseudonocardiales</taxon>
        <taxon>Pseudonocardiaceae</taxon>
        <taxon>Streptoalloteichus</taxon>
    </lineage>
</organism>
<keyword evidence="2" id="KW-1185">Reference proteome</keyword>
<gene>
    <name evidence="1" type="ORF">LX15_000215</name>
</gene>
<dbReference type="EMBL" id="JAMTCP010000001">
    <property type="protein sequence ID" value="MCP2256532.1"/>
    <property type="molecule type" value="Genomic_DNA"/>
</dbReference>
<evidence type="ECO:0000313" key="1">
    <source>
        <dbReference type="EMBL" id="MCP2256532.1"/>
    </source>
</evidence>
<dbReference type="Proteomes" id="UP001205311">
    <property type="component" value="Unassembled WGS sequence"/>
</dbReference>
<comment type="caution">
    <text evidence="1">The sequence shown here is derived from an EMBL/GenBank/DDBJ whole genome shotgun (WGS) entry which is preliminary data.</text>
</comment>
<proteinExistence type="predicted"/>
<name>A0ABT1HLY4_STRSD</name>
<sequence length="136" mass="15147">MTSGHSDHEPDSPTDPRTRLLSVAVEAATRIADVLDRHPLRGQGAYPMSEVREELAEHHASLHQAVRECPVALAVDAHGRPDRLGADVAGLLGYVQHVLVLYHNLDDLPDHMRAQANRDLAATHLRARRLRDRARR</sequence>